<keyword evidence="4 6" id="KW-1133">Transmembrane helix</keyword>
<feature type="transmembrane region" description="Helical" evidence="6">
    <location>
        <begin position="120"/>
        <end position="137"/>
    </location>
</feature>
<feature type="transmembrane region" description="Helical" evidence="6">
    <location>
        <begin position="7"/>
        <end position="25"/>
    </location>
</feature>
<evidence type="ECO:0000259" key="7">
    <source>
        <dbReference type="Pfam" id="PF00892"/>
    </source>
</evidence>
<feature type="transmembrane region" description="Helical" evidence="6">
    <location>
        <begin position="65"/>
        <end position="86"/>
    </location>
</feature>
<comment type="subcellular location">
    <subcellularLocation>
        <location evidence="1">Cell membrane</location>
        <topology evidence="1">Multi-pass membrane protein</topology>
    </subcellularLocation>
</comment>
<name>A0AAE4SDL6_9EURY</name>
<dbReference type="Pfam" id="PF00892">
    <property type="entry name" value="EamA"/>
    <property type="match status" value="2"/>
</dbReference>
<feature type="transmembrane region" description="Helical" evidence="6">
    <location>
        <begin position="264"/>
        <end position="284"/>
    </location>
</feature>
<keyword evidence="9" id="KW-1185">Reference proteome</keyword>
<protein>
    <recommendedName>
        <fullName evidence="7">EamA domain-containing protein</fullName>
    </recommendedName>
</protein>
<evidence type="ECO:0000256" key="5">
    <source>
        <dbReference type="ARBA" id="ARBA00023136"/>
    </source>
</evidence>
<evidence type="ECO:0000256" key="3">
    <source>
        <dbReference type="ARBA" id="ARBA00022692"/>
    </source>
</evidence>
<dbReference type="RefSeq" id="WP_338100139.1">
    <property type="nucleotide sequence ID" value="NZ_JAWDKD010000021.1"/>
</dbReference>
<dbReference type="SUPFAM" id="SSF103481">
    <property type="entry name" value="Multidrug resistance efflux transporter EmrE"/>
    <property type="match status" value="2"/>
</dbReference>
<feature type="transmembrane region" description="Helical" evidence="6">
    <location>
        <begin position="143"/>
        <end position="163"/>
    </location>
</feature>
<keyword evidence="2" id="KW-1003">Cell membrane</keyword>
<feature type="transmembrane region" description="Helical" evidence="6">
    <location>
        <begin position="92"/>
        <end position="113"/>
    </location>
</feature>
<dbReference type="GO" id="GO:0005886">
    <property type="term" value="C:plasma membrane"/>
    <property type="evidence" value="ECO:0007669"/>
    <property type="project" value="UniProtKB-SubCell"/>
</dbReference>
<sequence length="301" mass="33094">MDSQKKADLLMFMVVFFWGLSYLFTRVGIQSIPIFNFIALRFSVGFIVAVLLFFRHFSKINAKTIQCGVALGFLLFLTLAGVNYGIQYTTISNVGFLGSLTVIFVPIMSSLAYRKFPEKKIIIASICATIGIGLMTLEGSMGVGLGDLVCVLAAVVYSTHIMLSKKFVDIPEVDPLNLGIIQLGFTALFGLVFSLIFEDPFIPNTIDLWVPVLFLGIFCSAFGFIAQVVAQKYTTPSHIGLIFALEPVFAALFAYLFASEHLLPIQYLGAAIVFASVMFAELMPNKKKETNVSKIEAVEKI</sequence>
<evidence type="ECO:0000313" key="8">
    <source>
        <dbReference type="EMBL" id="MDV0447701.1"/>
    </source>
</evidence>
<dbReference type="PANTHER" id="PTHR42920">
    <property type="entry name" value="OS03G0707200 PROTEIN-RELATED"/>
    <property type="match status" value="1"/>
</dbReference>
<feature type="domain" description="EamA" evidence="7">
    <location>
        <begin position="145"/>
        <end position="279"/>
    </location>
</feature>
<evidence type="ECO:0000256" key="1">
    <source>
        <dbReference type="ARBA" id="ARBA00004651"/>
    </source>
</evidence>
<organism evidence="8 9">
    <name type="scientific">Methanolapillus africanus</name>
    <dbReference type="NCBI Taxonomy" id="3028297"/>
    <lineage>
        <taxon>Archaea</taxon>
        <taxon>Methanobacteriati</taxon>
        <taxon>Methanobacteriota</taxon>
        <taxon>Stenosarchaea group</taxon>
        <taxon>Methanomicrobia</taxon>
        <taxon>Methanosarcinales</taxon>
        <taxon>Methanosarcinaceae</taxon>
        <taxon>Methanolapillus</taxon>
    </lineage>
</organism>
<dbReference type="EMBL" id="JAWDKD010000021">
    <property type="protein sequence ID" value="MDV0447701.1"/>
    <property type="molecule type" value="Genomic_DNA"/>
</dbReference>
<evidence type="ECO:0000313" key="9">
    <source>
        <dbReference type="Proteomes" id="UP001271789"/>
    </source>
</evidence>
<dbReference type="InterPro" id="IPR051258">
    <property type="entry name" value="Diverse_Substrate_Transporter"/>
</dbReference>
<accession>A0AAE4SDL6</accession>
<comment type="caution">
    <text evidence="8">The sequence shown here is derived from an EMBL/GenBank/DDBJ whole genome shotgun (WGS) entry which is preliminary data.</text>
</comment>
<evidence type="ECO:0000256" key="6">
    <source>
        <dbReference type="SAM" id="Phobius"/>
    </source>
</evidence>
<gene>
    <name evidence="8" type="ORF">MsAg5_16120</name>
</gene>
<keyword evidence="5 6" id="KW-0472">Membrane</keyword>
<keyword evidence="3 6" id="KW-0812">Transmembrane</keyword>
<dbReference type="InterPro" id="IPR000620">
    <property type="entry name" value="EamA_dom"/>
</dbReference>
<dbReference type="Proteomes" id="UP001271789">
    <property type="component" value="Unassembled WGS sequence"/>
</dbReference>
<dbReference type="InterPro" id="IPR037185">
    <property type="entry name" value="EmrE-like"/>
</dbReference>
<reference evidence="8" key="1">
    <citation type="submission" date="2023-06" db="EMBL/GenBank/DDBJ databases">
        <title>Genome sequence of Methanosarcinaceae archaeon Ag5.</title>
        <authorList>
            <person name="Protasov E."/>
            <person name="Platt K."/>
            <person name="Poehlein A."/>
            <person name="Daniel R."/>
            <person name="Brune A."/>
        </authorList>
    </citation>
    <scope>NUCLEOTIDE SEQUENCE</scope>
    <source>
        <strain evidence="8">Ag5</strain>
    </source>
</reference>
<feature type="transmembrane region" description="Helical" evidence="6">
    <location>
        <begin position="31"/>
        <end position="53"/>
    </location>
</feature>
<dbReference type="PANTHER" id="PTHR42920:SF5">
    <property type="entry name" value="EAMA DOMAIN-CONTAINING PROTEIN"/>
    <property type="match status" value="1"/>
</dbReference>
<proteinExistence type="predicted"/>
<dbReference type="AlphaFoldDB" id="A0AAE4SDL6"/>
<feature type="transmembrane region" description="Helical" evidence="6">
    <location>
        <begin position="175"/>
        <end position="196"/>
    </location>
</feature>
<evidence type="ECO:0000256" key="2">
    <source>
        <dbReference type="ARBA" id="ARBA00022475"/>
    </source>
</evidence>
<evidence type="ECO:0000256" key="4">
    <source>
        <dbReference type="ARBA" id="ARBA00022989"/>
    </source>
</evidence>
<feature type="domain" description="EamA" evidence="7">
    <location>
        <begin position="6"/>
        <end position="136"/>
    </location>
</feature>
<feature type="transmembrane region" description="Helical" evidence="6">
    <location>
        <begin position="208"/>
        <end position="229"/>
    </location>
</feature>
<feature type="transmembrane region" description="Helical" evidence="6">
    <location>
        <begin position="241"/>
        <end position="258"/>
    </location>
</feature>